<protein>
    <submittedName>
        <fullName evidence="1">Uncharacterized protein</fullName>
    </submittedName>
</protein>
<dbReference type="Proteomes" id="UP001150942">
    <property type="component" value="Unassembled WGS sequence"/>
</dbReference>
<reference evidence="1" key="1">
    <citation type="submission" date="2022-11" db="EMBL/GenBank/DDBJ databases">
        <authorList>
            <person name="Petersen C."/>
        </authorList>
    </citation>
    <scope>NUCLEOTIDE SEQUENCE</scope>
    <source>
        <strain evidence="1">IBT 20477</strain>
    </source>
</reference>
<evidence type="ECO:0000313" key="1">
    <source>
        <dbReference type="EMBL" id="KAJ5214438.1"/>
    </source>
</evidence>
<organism evidence="1 2">
    <name type="scientific">Penicillium cf. viridicatum</name>
    <dbReference type="NCBI Taxonomy" id="2972119"/>
    <lineage>
        <taxon>Eukaryota</taxon>
        <taxon>Fungi</taxon>
        <taxon>Dikarya</taxon>
        <taxon>Ascomycota</taxon>
        <taxon>Pezizomycotina</taxon>
        <taxon>Eurotiomycetes</taxon>
        <taxon>Eurotiomycetidae</taxon>
        <taxon>Eurotiales</taxon>
        <taxon>Aspergillaceae</taxon>
        <taxon>Penicillium</taxon>
    </lineage>
</organism>
<dbReference type="AlphaFoldDB" id="A0A9W9N725"/>
<dbReference type="EMBL" id="JAPQKQ010000001">
    <property type="protein sequence ID" value="KAJ5214438.1"/>
    <property type="molecule type" value="Genomic_DNA"/>
</dbReference>
<evidence type="ECO:0000313" key="2">
    <source>
        <dbReference type="Proteomes" id="UP001150942"/>
    </source>
</evidence>
<accession>A0A9W9N725</accession>
<reference evidence="1" key="2">
    <citation type="journal article" date="2023" name="IMA Fungus">
        <title>Comparative genomic study of the Penicillium genus elucidates a diverse pangenome and 15 lateral gene transfer events.</title>
        <authorList>
            <person name="Petersen C."/>
            <person name="Sorensen T."/>
            <person name="Nielsen M.R."/>
            <person name="Sondergaard T.E."/>
            <person name="Sorensen J.L."/>
            <person name="Fitzpatrick D.A."/>
            <person name="Frisvad J.C."/>
            <person name="Nielsen K.L."/>
        </authorList>
    </citation>
    <scope>NUCLEOTIDE SEQUENCE</scope>
    <source>
        <strain evidence="1">IBT 20477</strain>
    </source>
</reference>
<proteinExistence type="predicted"/>
<gene>
    <name evidence="1" type="ORF">N7449_001607</name>
</gene>
<sequence length="145" mass="16662">MRFEKLDKLPNYGRAMHIDMSDTESLEYSNDSDCEECTYTPNDATYTMFHLARPAPAKTSQKLHLRPKLIMQVQRVSCNAHAMPVLELWRPGVFNYGVVKHSIPEAKLRMNDIYVCQHTDYPLLDSDVADQEDDVRSFGGSTQVY</sequence>
<name>A0A9W9N725_9EURO</name>
<dbReference type="OrthoDB" id="10404552at2759"/>
<keyword evidence="2" id="KW-1185">Reference proteome</keyword>
<comment type="caution">
    <text evidence="1">The sequence shown here is derived from an EMBL/GenBank/DDBJ whole genome shotgun (WGS) entry which is preliminary data.</text>
</comment>